<evidence type="ECO:0000313" key="1">
    <source>
        <dbReference type="EMBL" id="KAI8532376.1"/>
    </source>
</evidence>
<protein>
    <submittedName>
        <fullName evidence="1">Uncharacterized protein</fullName>
    </submittedName>
</protein>
<name>A0ACC0LUI1_RHOML</name>
<dbReference type="Proteomes" id="UP001062846">
    <property type="component" value="Chromosome 11"/>
</dbReference>
<gene>
    <name evidence="1" type="ORF">RHMOL_Rhmol11G0210300</name>
</gene>
<comment type="caution">
    <text evidence="1">The sequence shown here is derived from an EMBL/GenBank/DDBJ whole genome shotgun (WGS) entry which is preliminary data.</text>
</comment>
<evidence type="ECO:0000313" key="2">
    <source>
        <dbReference type="Proteomes" id="UP001062846"/>
    </source>
</evidence>
<organism evidence="1 2">
    <name type="scientific">Rhododendron molle</name>
    <name type="common">Chinese azalea</name>
    <name type="synonym">Azalea mollis</name>
    <dbReference type="NCBI Taxonomy" id="49168"/>
    <lineage>
        <taxon>Eukaryota</taxon>
        <taxon>Viridiplantae</taxon>
        <taxon>Streptophyta</taxon>
        <taxon>Embryophyta</taxon>
        <taxon>Tracheophyta</taxon>
        <taxon>Spermatophyta</taxon>
        <taxon>Magnoliopsida</taxon>
        <taxon>eudicotyledons</taxon>
        <taxon>Gunneridae</taxon>
        <taxon>Pentapetalae</taxon>
        <taxon>asterids</taxon>
        <taxon>Ericales</taxon>
        <taxon>Ericaceae</taxon>
        <taxon>Ericoideae</taxon>
        <taxon>Rhodoreae</taxon>
        <taxon>Rhododendron</taxon>
    </lineage>
</organism>
<keyword evidence="2" id="KW-1185">Reference proteome</keyword>
<dbReference type="EMBL" id="CM046398">
    <property type="protein sequence ID" value="KAI8532376.1"/>
    <property type="molecule type" value="Genomic_DNA"/>
</dbReference>
<accession>A0ACC0LUI1</accession>
<sequence>MATPETQNPSASSNPGGRYESYDVFLSFRGFDTRKKFTDHLYHALKHEGFRTFRDDDEIDRGDVIKPELQKAIVNSRTSVIVLSKNYANSTACLFELQTILELCKKSDHFVLPVFYEVDPGEIKEQSKNLGFGKKEVAAEKVKGWSVALKEVASMAGMVSQNQFDGLEIKTPLLLAYAYTRLENYFMD</sequence>
<reference evidence="1" key="1">
    <citation type="submission" date="2022-02" db="EMBL/GenBank/DDBJ databases">
        <title>Plant Genome Project.</title>
        <authorList>
            <person name="Zhang R.-G."/>
        </authorList>
    </citation>
    <scope>NUCLEOTIDE SEQUENCE</scope>
    <source>
        <tissue evidence="1">Leaves</tissue>
    </source>
</reference>
<proteinExistence type="predicted"/>